<dbReference type="EMBL" id="FWXS01000004">
    <property type="protein sequence ID" value="SMC61048.1"/>
    <property type="molecule type" value="Genomic_DNA"/>
</dbReference>
<sequence>MFYRKIIPTDDGSSTIFIPEWNESYHSRHGAIQEAYHVFIKNGLDLIQHENEVSILEIGFGTGLNSLITLCESIRRNLKINYSGIEKYPVLKDEFSILNYPKSLKEFNAELNFSENELIQFYNELMKADWEKEISISPEFNLTKIQADFLDYEFTENQFDLIYFDAFGARVQPELWTEILFEKLFKSLKSGGVLTTYSAKGSVRRALIAVGFQVEKTPGPPGKREMLVARK</sequence>
<dbReference type="InterPro" id="IPR008471">
    <property type="entry name" value="MnmC-like_methylTransf"/>
</dbReference>
<proteinExistence type="predicted"/>
<gene>
    <name evidence="2" type="ORF">SAMN06296427_104239</name>
</gene>
<dbReference type="SUPFAM" id="SSF53335">
    <property type="entry name" value="S-adenosyl-L-methionine-dependent methyltransferases"/>
    <property type="match status" value="1"/>
</dbReference>
<dbReference type="GO" id="GO:0016645">
    <property type="term" value="F:oxidoreductase activity, acting on the CH-NH group of donors"/>
    <property type="evidence" value="ECO:0007669"/>
    <property type="project" value="InterPro"/>
</dbReference>
<dbReference type="PANTHER" id="PTHR39963:SF1">
    <property type="entry name" value="MNMC-LIKE METHYLTRANSFERASE DOMAIN-CONTAINING PROTEIN"/>
    <property type="match status" value="1"/>
</dbReference>
<dbReference type="InterPro" id="IPR047785">
    <property type="entry name" value="tRNA_MNMC2"/>
</dbReference>
<dbReference type="STRING" id="1434700.SAMN06296427_104239"/>
<evidence type="ECO:0000259" key="1">
    <source>
        <dbReference type="Pfam" id="PF05430"/>
    </source>
</evidence>
<name>A0A1W2ALE6_9FLAO</name>
<dbReference type="PANTHER" id="PTHR39963">
    <property type="entry name" value="SLL0983 PROTEIN"/>
    <property type="match status" value="1"/>
</dbReference>
<accession>A0A1W2ALE6</accession>
<evidence type="ECO:0000313" key="3">
    <source>
        <dbReference type="Proteomes" id="UP000192393"/>
    </source>
</evidence>
<feature type="domain" description="MnmC-like methyltransferase" evidence="1">
    <location>
        <begin position="155"/>
        <end position="231"/>
    </location>
</feature>
<keyword evidence="2" id="KW-0808">Transferase</keyword>
<dbReference type="RefSeq" id="WP_084017149.1">
    <property type="nucleotide sequence ID" value="NZ_FWXS01000004.1"/>
</dbReference>
<protein>
    <submittedName>
        <fullName evidence="2">tRNA U34 5-methylaminomethyl-2-thiouridine-forming methyltransferase MnmC</fullName>
    </submittedName>
</protein>
<dbReference type="AlphaFoldDB" id="A0A1W2ALE6"/>
<dbReference type="InterPro" id="IPR029063">
    <property type="entry name" value="SAM-dependent_MTases_sf"/>
</dbReference>
<keyword evidence="3" id="KW-1185">Reference proteome</keyword>
<dbReference type="OrthoDB" id="9786494at2"/>
<dbReference type="Pfam" id="PF05430">
    <property type="entry name" value="Methyltransf_30"/>
    <property type="match status" value="1"/>
</dbReference>
<evidence type="ECO:0000313" key="2">
    <source>
        <dbReference type="EMBL" id="SMC61048.1"/>
    </source>
</evidence>
<dbReference type="GO" id="GO:0032259">
    <property type="term" value="P:methylation"/>
    <property type="evidence" value="ECO:0007669"/>
    <property type="project" value="UniProtKB-KW"/>
</dbReference>
<keyword evidence="2" id="KW-0489">Methyltransferase</keyword>
<organism evidence="2 3">
    <name type="scientific">Moheibacter sediminis</name>
    <dbReference type="NCBI Taxonomy" id="1434700"/>
    <lineage>
        <taxon>Bacteria</taxon>
        <taxon>Pseudomonadati</taxon>
        <taxon>Bacteroidota</taxon>
        <taxon>Flavobacteriia</taxon>
        <taxon>Flavobacteriales</taxon>
        <taxon>Weeksellaceae</taxon>
        <taxon>Moheibacter</taxon>
    </lineage>
</organism>
<dbReference type="Proteomes" id="UP000192393">
    <property type="component" value="Unassembled WGS sequence"/>
</dbReference>
<dbReference type="GO" id="GO:0004808">
    <property type="term" value="F:tRNA (5-methylaminomethyl-2-thiouridylate)(34)-methyltransferase activity"/>
    <property type="evidence" value="ECO:0007669"/>
    <property type="project" value="InterPro"/>
</dbReference>
<dbReference type="NCBIfam" id="NF033855">
    <property type="entry name" value="tRNA_MNMC2"/>
    <property type="match status" value="1"/>
</dbReference>
<dbReference type="Gene3D" id="3.40.50.150">
    <property type="entry name" value="Vaccinia Virus protein VP39"/>
    <property type="match status" value="1"/>
</dbReference>
<reference evidence="2 3" key="1">
    <citation type="submission" date="2017-04" db="EMBL/GenBank/DDBJ databases">
        <authorList>
            <person name="Afonso C.L."/>
            <person name="Miller P.J."/>
            <person name="Scott M.A."/>
            <person name="Spackman E."/>
            <person name="Goraichik I."/>
            <person name="Dimitrov K.M."/>
            <person name="Suarez D.L."/>
            <person name="Swayne D.E."/>
        </authorList>
    </citation>
    <scope>NUCLEOTIDE SEQUENCE [LARGE SCALE GENOMIC DNA]</scope>
    <source>
        <strain evidence="2 3">CGMCC 1.12708</strain>
    </source>
</reference>